<dbReference type="Proteomes" id="UP000663828">
    <property type="component" value="Unassembled WGS sequence"/>
</dbReference>
<evidence type="ECO:0000313" key="3">
    <source>
        <dbReference type="Proteomes" id="UP000663828"/>
    </source>
</evidence>
<accession>A0A815ZJP2</accession>
<keyword evidence="3" id="KW-1185">Reference proteome</keyword>
<proteinExistence type="predicted"/>
<organism evidence="2 3">
    <name type="scientific">Adineta ricciae</name>
    <name type="common">Rotifer</name>
    <dbReference type="NCBI Taxonomy" id="249248"/>
    <lineage>
        <taxon>Eukaryota</taxon>
        <taxon>Metazoa</taxon>
        <taxon>Spiralia</taxon>
        <taxon>Gnathifera</taxon>
        <taxon>Rotifera</taxon>
        <taxon>Eurotatoria</taxon>
        <taxon>Bdelloidea</taxon>
        <taxon>Adinetida</taxon>
        <taxon>Adinetidae</taxon>
        <taxon>Adineta</taxon>
    </lineage>
</organism>
<protein>
    <submittedName>
        <fullName evidence="2">Uncharacterized protein</fullName>
    </submittedName>
</protein>
<evidence type="ECO:0000256" key="1">
    <source>
        <dbReference type="SAM" id="MobiDB-lite"/>
    </source>
</evidence>
<gene>
    <name evidence="2" type="ORF">XAT740_LOCUS45843</name>
</gene>
<evidence type="ECO:0000313" key="2">
    <source>
        <dbReference type="EMBL" id="CAF1584155.1"/>
    </source>
</evidence>
<dbReference type="EMBL" id="CAJNOR010006055">
    <property type="protein sequence ID" value="CAF1584155.1"/>
    <property type="molecule type" value="Genomic_DNA"/>
</dbReference>
<comment type="caution">
    <text evidence="2">The sequence shown here is derived from an EMBL/GenBank/DDBJ whole genome shotgun (WGS) entry which is preliminary data.</text>
</comment>
<sequence>MNRMNISGSNSSLLTAGLPSSSILASEHVLPLSLNNHNQNHTTNTQLINSNSKQNIDKHDYTKLSHRTVSDTYLNLSRNDIDDIMSALHTLAQYLQYDVDSINQQQMIPSDDNESHHLTMIFSKGSHHSLKSSIQANSSFRHPPRYSLRKDRRRHSLSSDRWLHHREHVKITHRISI</sequence>
<name>A0A815ZJP2_ADIRI</name>
<dbReference type="AlphaFoldDB" id="A0A815ZJP2"/>
<feature type="region of interest" description="Disordered" evidence="1">
    <location>
        <begin position="132"/>
        <end position="153"/>
    </location>
</feature>
<reference evidence="2" key="1">
    <citation type="submission" date="2021-02" db="EMBL/GenBank/DDBJ databases">
        <authorList>
            <person name="Nowell W R."/>
        </authorList>
    </citation>
    <scope>NUCLEOTIDE SEQUENCE</scope>
</reference>